<dbReference type="CDD" id="cd01335">
    <property type="entry name" value="Radical_SAM"/>
    <property type="match status" value="1"/>
</dbReference>
<gene>
    <name evidence="9" type="ORF">GCM10022405_11170</name>
</gene>
<dbReference type="Proteomes" id="UP001499994">
    <property type="component" value="Unassembled WGS sequence"/>
</dbReference>
<reference evidence="10" key="1">
    <citation type="journal article" date="2019" name="Int. J. Syst. Evol. Microbiol.">
        <title>The Global Catalogue of Microorganisms (GCM) 10K type strain sequencing project: providing services to taxonomists for standard genome sequencing and annotation.</title>
        <authorList>
            <consortium name="The Broad Institute Genomics Platform"/>
            <consortium name="The Broad Institute Genome Sequencing Center for Infectious Disease"/>
            <person name="Wu L."/>
            <person name="Ma J."/>
        </authorList>
    </citation>
    <scope>NUCLEOTIDE SEQUENCE [LARGE SCALE GENOMIC DNA]</scope>
    <source>
        <strain evidence="10">JCM 17201</strain>
    </source>
</reference>
<evidence type="ECO:0000259" key="8">
    <source>
        <dbReference type="PROSITE" id="PS51918"/>
    </source>
</evidence>
<dbReference type="SFLD" id="SFLDF00285">
    <property type="entry name" value="anaerobic_Ser-type_sulfatase-m"/>
    <property type="match status" value="1"/>
</dbReference>
<keyword evidence="3" id="KW-0949">S-adenosyl-L-methionine</keyword>
<evidence type="ECO:0000256" key="1">
    <source>
        <dbReference type="ARBA" id="ARBA00001966"/>
    </source>
</evidence>
<evidence type="ECO:0000256" key="6">
    <source>
        <dbReference type="ARBA" id="ARBA00023014"/>
    </source>
</evidence>
<dbReference type="PROSITE" id="PS51918">
    <property type="entry name" value="RADICAL_SAM"/>
    <property type="match status" value="1"/>
</dbReference>
<evidence type="ECO:0000256" key="5">
    <source>
        <dbReference type="ARBA" id="ARBA00023004"/>
    </source>
</evidence>
<feature type="domain" description="Radical SAM core" evidence="8">
    <location>
        <begin position="1"/>
        <end position="247"/>
    </location>
</feature>
<dbReference type="InterPro" id="IPR047207">
    <property type="entry name" value="SPASM_anSME"/>
</dbReference>
<organism evidence="9 10">
    <name type="scientific">Gibbsiella dentisursi</name>
    <dbReference type="NCBI Taxonomy" id="796890"/>
    <lineage>
        <taxon>Bacteria</taxon>
        <taxon>Pseudomonadati</taxon>
        <taxon>Pseudomonadota</taxon>
        <taxon>Gammaproteobacteria</taxon>
        <taxon>Enterobacterales</taxon>
        <taxon>Yersiniaceae</taxon>
        <taxon>Gibbsiella</taxon>
    </lineage>
</organism>
<dbReference type="SUPFAM" id="SSF102114">
    <property type="entry name" value="Radical SAM enzymes"/>
    <property type="match status" value="1"/>
</dbReference>
<dbReference type="Pfam" id="PF04055">
    <property type="entry name" value="Radical_SAM"/>
    <property type="match status" value="1"/>
</dbReference>
<proteinExistence type="inferred from homology"/>
<keyword evidence="4" id="KW-0479">Metal-binding</keyword>
<dbReference type="InterPro" id="IPR007197">
    <property type="entry name" value="rSAM"/>
</dbReference>
<dbReference type="NCBIfam" id="TIGR04085">
    <property type="entry name" value="rSAM_more_4Fe4S"/>
    <property type="match status" value="1"/>
</dbReference>
<evidence type="ECO:0000313" key="9">
    <source>
        <dbReference type="EMBL" id="GAA3887375.1"/>
    </source>
</evidence>
<protein>
    <submittedName>
        <fullName evidence="9">Anaerobic sulfatase maturase</fullName>
    </submittedName>
</protein>
<dbReference type="PANTHER" id="PTHR43273">
    <property type="entry name" value="ANAEROBIC SULFATASE-MATURATING ENZYME HOMOLOG ASLB-RELATED"/>
    <property type="match status" value="1"/>
</dbReference>
<dbReference type="CDD" id="cd21120">
    <property type="entry name" value="SPASM_anSME"/>
    <property type="match status" value="1"/>
</dbReference>
<dbReference type="EMBL" id="BAABDG010000002">
    <property type="protein sequence ID" value="GAA3887375.1"/>
    <property type="molecule type" value="Genomic_DNA"/>
</dbReference>
<keyword evidence="2" id="KW-0004">4Fe-4S</keyword>
<dbReference type="SFLD" id="SFLDG01384">
    <property type="entry name" value="thioether_bond_formation_requi"/>
    <property type="match status" value="1"/>
</dbReference>
<keyword evidence="10" id="KW-1185">Reference proteome</keyword>
<name>A0ABP7KTB3_9GAMM</name>
<dbReference type="Pfam" id="PF13186">
    <property type="entry name" value="SPASM"/>
    <property type="match status" value="1"/>
</dbReference>
<keyword evidence="6" id="KW-0411">Iron-sulfur</keyword>
<dbReference type="InterPro" id="IPR013785">
    <property type="entry name" value="Aldolase_TIM"/>
</dbReference>
<evidence type="ECO:0000256" key="3">
    <source>
        <dbReference type="ARBA" id="ARBA00022691"/>
    </source>
</evidence>
<dbReference type="RefSeq" id="WP_346079726.1">
    <property type="nucleotide sequence ID" value="NZ_BAABDG010000002.1"/>
</dbReference>
<evidence type="ECO:0000256" key="2">
    <source>
        <dbReference type="ARBA" id="ARBA00022485"/>
    </source>
</evidence>
<dbReference type="InterPro" id="IPR023885">
    <property type="entry name" value="4Fe4S-binding_SPASM_dom"/>
</dbReference>
<dbReference type="SFLD" id="SFLDG01386">
    <property type="entry name" value="main_SPASM_domain-containing"/>
    <property type="match status" value="1"/>
</dbReference>
<dbReference type="SFLD" id="SFLDG01072">
    <property type="entry name" value="dehydrogenase_like"/>
    <property type="match status" value="1"/>
</dbReference>
<dbReference type="NCBIfam" id="TIGR03942">
    <property type="entry name" value="sulfatase_rSAM"/>
    <property type="match status" value="1"/>
</dbReference>
<dbReference type="InterPro" id="IPR023867">
    <property type="entry name" value="Sulphatase_maturase_rSAM"/>
</dbReference>
<dbReference type="Gene3D" id="3.20.20.70">
    <property type="entry name" value="Aldolase class I"/>
    <property type="match status" value="1"/>
</dbReference>
<evidence type="ECO:0000256" key="4">
    <source>
        <dbReference type="ARBA" id="ARBA00022723"/>
    </source>
</evidence>
<evidence type="ECO:0000313" key="10">
    <source>
        <dbReference type="Proteomes" id="UP001499994"/>
    </source>
</evidence>
<evidence type="ECO:0000256" key="7">
    <source>
        <dbReference type="ARBA" id="ARBA00023601"/>
    </source>
</evidence>
<dbReference type="PANTHER" id="PTHR43273:SF3">
    <property type="entry name" value="ANAEROBIC SULFATASE-MATURATING ENZYME HOMOLOG ASLB-RELATED"/>
    <property type="match status" value="1"/>
</dbReference>
<keyword evidence="5" id="KW-0408">Iron</keyword>
<dbReference type="InterPro" id="IPR058240">
    <property type="entry name" value="rSAM_sf"/>
</dbReference>
<dbReference type="SFLD" id="SFLDS00029">
    <property type="entry name" value="Radical_SAM"/>
    <property type="match status" value="1"/>
</dbReference>
<sequence>MTHPFHLMAKPTSYQCNLACDYCFYLDKGMGCLPAGRPFRHMEENVLRAYIQQNIASSPTAEVVFAWQGGEPTLAGLDFYRRALAYQRQYANGKTIRNTLQTNGVLLDDAWAAFLAENQFLVGISVDGPQALHDKYRKSRAGKSVFQQVIGAVKRLQHHQVTFNLLAAVNNETAKAPREIYHFLTRELGADFLQFIPIVERDDQRKRPPLGELIHPQALGQHSITPWSVSGEAYGEFLIAVFDEWVRHDVGEKFVQLFDCTLAAWVGADPGLCVMQPNCGRALVIEQNGDIYSCDHFVYPEQRLGNILVDNLAALVDGKQQTNFGAQKSVLPPDCRQCRYGFACHGGCPKHRILFKQGGAHNFLCAGYRAYFQHVEPYMNFMAQQLQLRRSPANVMANVGAIAAAQYPPAPRAG</sequence>
<comment type="cofactor">
    <cofactor evidence="1">
        <name>[4Fe-4S] cluster</name>
        <dbReference type="ChEBI" id="CHEBI:49883"/>
    </cofactor>
</comment>
<comment type="caution">
    <text evidence="9">The sequence shown here is derived from an EMBL/GenBank/DDBJ whole genome shotgun (WGS) entry which is preliminary data.</text>
</comment>
<comment type="similarity">
    <text evidence="7">Belongs to the radical SAM superfamily. Anaerobic sulfatase-maturating enzyme family.</text>
</comment>
<dbReference type="SFLD" id="SFLDG01067">
    <property type="entry name" value="SPASM/twitch_domain_containing"/>
    <property type="match status" value="1"/>
</dbReference>
<dbReference type="InterPro" id="IPR034491">
    <property type="entry name" value="Anaerob_Ser_sulfatase-maturase"/>
</dbReference>
<accession>A0ABP7KTB3</accession>